<accession>A0A9J5VYV4</accession>
<dbReference type="OrthoDB" id="1316076at2759"/>
<sequence length="176" mass="19834">MVLIAKEFRHGNFKGCRHESLQNHVIKVMVLWSDSLVKKINVRLSISKVIKKVVASTEDANDNQMHRCSNETTLTKQNIPGVTPEKIELEPLSKDEKETAPTTRNIPGVTTKEVELEPLVIPEEVELDPMAEDERNGNKMHQSANETIPPIKENILGVIPQEVEHKCLAKDENDVN</sequence>
<evidence type="ECO:0000256" key="1">
    <source>
        <dbReference type="SAM" id="MobiDB-lite"/>
    </source>
</evidence>
<comment type="caution">
    <text evidence="2">The sequence shown here is derived from an EMBL/GenBank/DDBJ whole genome shotgun (WGS) entry which is preliminary data.</text>
</comment>
<gene>
    <name evidence="2" type="ORF">H5410_064604</name>
</gene>
<feature type="region of interest" description="Disordered" evidence="1">
    <location>
        <begin position="132"/>
        <end position="151"/>
    </location>
</feature>
<proteinExistence type="predicted"/>
<dbReference type="AlphaFoldDB" id="A0A9J5VYV4"/>
<dbReference type="EMBL" id="JACXVP010000143">
    <property type="protein sequence ID" value="KAG5568379.1"/>
    <property type="molecule type" value="Genomic_DNA"/>
</dbReference>
<evidence type="ECO:0000313" key="2">
    <source>
        <dbReference type="EMBL" id="KAG5568379.1"/>
    </source>
</evidence>
<name>A0A9J5VYV4_SOLCO</name>
<organism evidence="2 3">
    <name type="scientific">Solanum commersonii</name>
    <name type="common">Commerson's wild potato</name>
    <name type="synonym">Commerson's nightshade</name>
    <dbReference type="NCBI Taxonomy" id="4109"/>
    <lineage>
        <taxon>Eukaryota</taxon>
        <taxon>Viridiplantae</taxon>
        <taxon>Streptophyta</taxon>
        <taxon>Embryophyta</taxon>
        <taxon>Tracheophyta</taxon>
        <taxon>Spermatophyta</taxon>
        <taxon>Magnoliopsida</taxon>
        <taxon>eudicotyledons</taxon>
        <taxon>Gunneridae</taxon>
        <taxon>Pentapetalae</taxon>
        <taxon>asterids</taxon>
        <taxon>lamiids</taxon>
        <taxon>Solanales</taxon>
        <taxon>Solanaceae</taxon>
        <taxon>Solanoideae</taxon>
        <taxon>Solaneae</taxon>
        <taxon>Solanum</taxon>
    </lineage>
</organism>
<reference evidence="2" key="1">
    <citation type="submission" date="2020-09" db="EMBL/GenBank/DDBJ databases">
        <title>De no assembly of potato wild relative species, Solanum commersonii.</title>
        <authorList>
            <person name="Cho K."/>
        </authorList>
    </citation>
    <scope>NUCLEOTIDE SEQUENCE</scope>
    <source>
        <strain evidence="2">LZ3.2</strain>
        <tissue evidence="2">Leaf</tissue>
    </source>
</reference>
<evidence type="ECO:0000313" key="3">
    <source>
        <dbReference type="Proteomes" id="UP000824120"/>
    </source>
</evidence>
<dbReference type="Proteomes" id="UP000824120">
    <property type="component" value="Unassembled WGS sequence"/>
</dbReference>
<keyword evidence="3" id="KW-1185">Reference proteome</keyword>
<protein>
    <submittedName>
        <fullName evidence="2">Uncharacterized protein</fullName>
    </submittedName>
</protein>